<reference evidence="1 2" key="1">
    <citation type="submission" date="2019-09" db="EMBL/GenBank/DDBJ databases">
        <title>High taxonomic diversity of Micromonospora strains isolated from Medicago sativa nodules in different geographical locations.</title>
        <authorList>
            <person name="Martinez-Hidalgo P."/>
            <person name="Flores-Felix J.D."/>
            <person name="Velazquez E."/>
            <person name="Brau L."/>
            <person name="Trujillo M.E."/>
            <person name="Martinez-Molina E."/>
        </authorList>
    </citation>
    <scope>NUCLEOTIDE SEQUENCE [LARGE SCALE GENOMIC DNA]</scope>
    <source>
        <strain evidence="1 2">ALFB5</strain>
    </source>
</reference>
<dbReference type="RefSeq" id="WP_145824015.1">
    <property type="nucleotide sequence ID" value="NZ_CP084582.1"/>
</dbReference>
<dbReference type="Proteomes" id="UP000471364">
    <property type="component" value="Unassembled WGS sequence"/>
</dbReference>
<dbReference type="InterPro" id="IPR036388">
    <property type="entry name" value="WH-like_DNA-bd_sf"/>
</dbReference>
<dbReference type="Gene3D" id="1.10.10.10">
    <property type="entry name" value="Winged helix-like DNA-binding domain superfamily/Winged helix DNA-binding domain"/>
    <property type="match status" value="1"/>
</dbReference>
<evidence type="ECO:0000313" key="1">
    <source>
        <dbReference type="EMBL" id="KAB1117578.1"/>
    </source>
</evidence>
<name>A0ABQ6UL72_9ACTN</name>
<dbReference type="EMBL" id="WAAR01000022">
    <property type="protein sequence ID" value="KAB1117578.1"/>
    <property type="molecule type" value="Genomic_DNA"/>
</dbReference>
<proteinExistence type="predicted"/>
<gene>
    <name evidence="1" type="ORF">F6X54_07355</name>
</gene>
<evidence type="ECO:0000313" key="2">
    <source>
        <dbReference type="Proteomes" id="UP000471364"/>
    </source>
</evidence>
<comment type="caution">
    <text evidence="1">The sequence shown here is derived from an EMBL/GenBank/DDBJ whole genome shotgun (WGS) entry which is preliminary data.</text>
</comment>
<evidence type="ECO:0008006" key="3">
    <source>
        <dbReference type="Google" id="ProtNLM"/>
    </source>
</evidence>
<organism evidence="1 2">
    <name type="scientific">Micromonospora aurantiaca</name>
    <name type="common">nom. illeg.</name>
    <dbReference type="NCBI Taxonomy" id="47850"/>
    <lineage>
        <taxon>Bacteria</taxon>
        <taxon>Bacillati</taxon>
        <taxon>Actinomycetota</taxon>
        <taxon>Actinomycetes</taxon>
        <taxon>Micromonosporales</taxon>
        <taxon>Micromonosporaceae</taxon>
        <taxon>Micromonospora</taxon>
    </lineage>
</organism>
<sequence length="131" mass="14477">MTNKDLLRELAAHLEAAASLVRRLAEDDAATPPPIADEELSASDWVTYARELHPALGDRQAQVLSEVAKAHPQGTGTGPIWRAIDYEQTNTYLALGALSRQGLVQKDESAKPHRYYLGPALIEYASRRKRD</sequence>
<protein>
    <recommendedName>
        <fullName evidence="3">MarR family transcriptional regulator</fullName>
    </recommendedName>
</protein>
<dbReference type="SUPFAM" id="SSF46785">
    <property type="entry name" value="Winged helix' DNA-binding domain"/>
    <property type="match status" value="1"/>
</dbReference>
<keyword evidence="2" id="KW-1185">Reference proteome</keyword>
<accession>A0ABQ6UL72</accession>
<dbReference type="InterPro" id="IPR036390">
    <property type="entry name" value="WH_DNA-bd_sf"/>
</dbReference>